<dbReference type="InterPro" id="IPR015795">
    <property type="entry name" value="Pyrv_Knase_C"/>
</dbReference>
<name>A0AAD3CEU5_9STRA</name>
<keyword evidence="6 14" id="KW-0808">Transferase</keyword>
<evidence type="ECO:0000256" key="1">
    <source>
        <dbReference type="ARBA" id="ARBA00001946"/>
    </source>
</evidence>
<dbReference type="NCBIfam" id="TIGR01064">
    <property type="entry name" value="pyruv_kin"/>
    <property type="match status" value="1"/>
</dbReference>
<comment type="cofactor">
    <cofactor evidence="1">
        <name>Mg(2+)</name>
        <dbReference type="ChEBI" id="CHEBI:18420"/>
    </cofactor>
</comment>
<dbReference type="InterPro" id="IPR001697">
    <property type="entry name" value="Pyr_Knase"/>
</dbReference>
<sequence length="573" mass="61436">MFRQASKLLASRTGSLAMARNGQPQLVKSMLLSTSSSATSLQKIGNSFDTPEPAIVGSWKPQLTKIVATIGPTSEQLPVMKDLVRCGLRVMRLNFSHATVEEVELRVGNLKQCTGRHGNIITSEGDDSNVRAVLLDTRGPEIRMGKLQNDFSGHETITLKAGDEVTLRTSEDYADSGSTETDIFIDYPKLHKVLSPGSKVLLDDGAIILTVKEVESGKEFHGSVVCTIDNTGDLRSRAGVNLPGAETDLPAMSAKDKVDIKYGMTKDVDYVAASFVQSGEHVRQIKAYMKECAEELGLGDSYPLPLVISKIESQTALKNFDEILEESDGIMVARGDLGVEIPIHQVTNAQKEMVAACNAVGKPVIVATQMLESMAKNPRPTRAEVADVTNAVYDGADAVMTSGETAKGKYPVETIKTMNEIIASAEQFVVDRPELVSSSYGGRVFANNPESGCIEASIAKATVAAAQKRDASAIIVLAQKGGNLPRFVAAYRPDVPIITFVPSSKVARQLILHRGIHPVVGALSGVSYHKRPALAIKYAKDMGIVSSGDDVVIVGMESDEDEDFGTMKVTSVP</sequence>
<evidence type="ECO:0000256" key="6">
    <source>
        <dbReference type="ARBA" id="ARBA00022679"/>
    </source>
</evidence>
<dbReference type="Pfam" id="PF02887">
    <property type="entry name" value="PK_C"/>
    <property type="match status" value="1"/>
</dbReference>
<dbReference type="GO" id="GO:0016301">
    <property type="term" value="F:kinase activity"/>
    <property type="evidence" value="ECO:0007669"/>
    <property type="project" value="UniProtKB-KW"/>
</dbReference>
<dbReference type="AlphaFoldDB" id="A0AAD3CEU5"/>
<dbReference type="InterPro" id="IPR011037">
    <property type="entry name" value="Pyrv_Knase-like_insert_dom_sf"/>
</dbReference>
<evidence type="ECO:0000256" key="8">
    <source>
        <dbReference type="ARBA" id="ARBA00022741"/>
    </source>
</evidence>
<keyword evidence="12 14" id="KW-0324">Glycolysis</keyword>
<dbReference type="InterPro" id="IPR015806">
    <property type="entry name" value="Pyrv_Knase_insert_dom_sf"/>
</dbReference>
<comment type="caution">
    <text evidence="17">The sequence shown here is derived from an EMBL/GenBank/DDBJ whole genome shotgun (WGS) entry which is preliminary data.</text>
</comment>
<dbReference type="FunFam" id="2.40.33.10:FF:000001">
    <property type="entry name" value="Pyruvate kinase"/>
    <property type="match status" value="1"/>
</dbReference>
<dbReference type="SUPFAM" id="SSF51621">
    <property type="entry name" value="Phosphoenolpyruvate/pyruvate domain"/>
    <property type="match status" value="1"/>
</dbReference>
<keyword evidence="18" id="KW-1185">Reference proteome</keyword>
<dbReference type="SUPFAM" id="SSF50800">
    <property type="entry name" value="PK beta-barrel domain-like"/>
    <property type="match status" value="1"/>
</dbReference>
<dbReference type="Gene3D" id="3.40.1380.20">
    <property type="entry name" value="Pyruvate kinase, C-terminal domain"/>
    <property type="match status" value="1"/>
</dbReference>
<dbReference type="Pfam" id="PF00224">
    <property type="entry name" value="PK"/>
    <property type="match status" value="1"/>
</dbReference>
<dbReference type="NCBIfam" id="NF004491">
    <property type="entry name" value="PRK05826.1"/>
    <property type="match status" value="1"/>
</dbReference>
<dbReference type="GO" id="GO:0030955">
    <property type="term" value="F:potassium ion binding"/>
    <property type="evidence" value="ECO:0007669"/>
    <property type="project" value="InterPro"/>
</dbReference>
<evidence type="ECO:0000256" key="2">
    <source>
        <dbReference type="ARBA" id="ARBA00001958"/>
    </source>
</evidence>
<dbReference type="InterPro" id="IPR015793">
    <property type="entry name" value="Pyrv_Knase_brl"/>
</dbReference>
<dbReference type="FunFam" id="3.20.20.60:FF:000025">
    <property type="entry name" value="Pyruvate kinase"/>
    <property type="match status" value="1"/>
</dbReference>
<dbReference type="GO" id="GO:0005524">
    <property type="term" value="F:ATP binding"/>
    <property type="evidence" value="ECO:0007669"/>
    <property type="project" value="UniProtKB-KW"/>
</dbReference>
<evidence type="ECO:0000256" key="3">
    <source>
        <dbReference type="ARBA" id="ARBA00004997"/>
    </source>
</evidence>
<dbReference type="PANTHER" id="PTHR11817">
    <property type="entry name" value="PYRUVATE KINASE"/>
    <property type="match status" value="1"/>
</dbReference>
<keyword evidence="8" id="KW-0547">Nucleotide-binding</keyword>
<keyword evidence="11 14" id="KW-0460">Magnesium</keyword>
<dbReference type="InterPro" id="IPR015813">
    <property type="entry name" value="Pyrv/PenolPyrv_kinase-like_dom"/>
</dbReference>
<feature type="domain" description="Pyruvate kinase C-terminal" evidence="16">
    <location>
        <begin position="457"/>
        <end position="569"/>
    </location>
</feature>
<evidence type="ECO:0000313" key="17">
    <source>
        <dbReference type="EMBL" id="GFH44817.1"/>
    </source>
</evidence>
<keyword evidence="13" id="KW-0670">Pyruvate</keyword>
<comment type="pathway">
    <text evidence="3 14">Carbohydrate degradation; glycolysis; pyruvate from D-glyceraldehyde 3-phosphate: step 5/5.</text>
</comment>
<dbReference type="GO" id="GO:0000287">
    <property type="term" value="F:magnesium ion binding"/>
    <property type="evidence" value="ECO:0007669"/>
    <property type="project" value="InterPro"/>
</dbReference>
<protein>
    <recommendedName>
        <fullName evidence="5 14">Pyruvate kinase</fullName>
        <ecNumber evidence="5 14">2.7.1.40</ecNumber>
    </recommendedName>
</protein>
<dbReference type="GO" id="GO:0004743">
    <property type="term" value="F:pyruvate kinase activity"/>
    <property type="evidence" value="ECO:0007669"/>
    <property type="project" value="UniProtKB-EC"/>
</dbReference>
<evidence type="ECO:0000256" key="11">
    <source>
        <dbReference type="ARBA" id="ARBA00022842"/>
    </source>
</evidence>
<evidence type="ECO:0000313" key="18">
    <source>
        <dbReference type="Proteomes" id="UP001054902"/>
    </source>
</evidence>
<feature type="domain" description="Pyruvate kinase barrel" evidence="15">
    <location>
        <begin position="64"/>
        <end position="415"/>
    </location>
</feature>
<evidence type="ECO:0000256" key="14">
    <source>
        <dbReference type="RuleBase" id="RU000504"/>
    </source>
</evidence>
<evidence type="ECO:0000256" key="4">
    <source>
        <dbReference type="ARBA" id="ARBA00008663"/>
    </source>
</evidence>
<evidence type="ECO:0000256" key="13">
    <source>
        <dbReference type="ARBA" id="ARBA00023317"/>
    </source>
</evidence>
<comment type="catalytic activity">
    <reaction evidence="14">
        <text>pyruvate + ATP = phosphoenolpyruvate + ADP + H(+)</text>
        <dbReference type="Rhea" id="RHEA:18157"/>
        <dbReference type="ChEBI" id="CHEBI:15361"/>
        <dbReference type="ChEBI" id="CHEBI:15378"/>
        <dbReference type="ChEBI" id="CHEBI:30616"/>
        <dbReference type="ChEBI" id="CHEBI:58702"/>
        <dbReference type="ChEBI" id="CHEBI:456216"/>
        <dbReference type="EC" id="2.7.1.40"/>
    </reaction>
</comment>
<keyword evidence="9 14" id="KW-0418">Kinase</keyword>
<dbReference type="Proteomes" id="UP001054902">
    <property type="component" value="Unassembled WGS sequence"/>
</dbReference>
<comment type="similarity">
    <text evidence="4 14">Belongs to the pyruvate kinase family.</text>
</comment>
<evidence type="ECO:0000259" key="15">
    <source>
        <dbReference type="Pfam" id="PF00224"/>
    </source>
</evidence>
<evidence type="ECO:0000256" key="12">
    <source>
        <dbReference type="ARBA" id="ARBA00023152"/>
    </source>
</evidence>
<dbReference type="SUPFAM" id="SSF52935">
    <property type="entry name" value="PK C-terminal domain-like"/>
    <property type="match status" value="1"/>
</dbReference>
<accession>A0AAD3CEU5</accession>
<organism evidence="17 18">
    <name type="scientific">Chaetoceros tenuissimus</name>
    <dbReference type="NCBI Taxonomy" id="426638"/>
    <lineage>
        <taxon>Eukaryota</taxon>
        <taxon>Sar</taxon>
        <taxon>Stramenopiles</taxon>
        <taxon>Ochrophyta</taxon>
        <taxon>Bacillariophyta</taxon>
        <taxon>Coscinodiscophyceae</taxon>
        <taxon>Chaetocerotophycidae</taxon>
        <taxon>Chaetocerotales</taxon>
        <taxon>Chaetocerotaceae</taxon>
        <taxon>Chaetoceros</taxon>
    </lineage>
</organism>
<keyword evidence="7" id="KW-0479">Metal-binding</keyword>
<dbReference type="Gene3D" id="2.40.33.10">
    <property type="entry name" value="PK beta-barrel domain-like"/>
    <property type="match status" value="1"/>
</dbReference>
<reference evidence="17 18" key="1">
    <citation type="journal article" date="2021" name="Sci. Rep.">
        <title>The genome of the diatom Chaetoceros tenuissimus carries an ancient integrated fragment of an extant virus.</title>
        <authorList>
            <person name="Hongo Y."/>
            <person name="Kimura K."/>
            <person name="Takaki Y."/>
            <person name="Yoshida Y."/>
            <person name="Baba S."/>
            <person name="Kobayashi G."/>
            <person name="Nagasaki K."/>
            <person name="Hano T."/>
            <person name="Tomaru Y."/>
        </authorList>
    </citation>
    <scope>NUCLEOTIDE SEQUENCE [LARGE SCALE GENOMIC DNA]</scope>
    <source>
        <strain evidence="17 18">NIES-3715</strain>
    </source>
</reference>
<dbReference type="EC" id="2.7.1.40" evidence="5 14"/>
<evidence type="ECO:0000256" key="7">
    <source>
        <dbReference type="ARBA" id="ARBA00022723"/>
    </source>
</evidence>
<dbReference type="PRINTS" id="PR01050">
    <property type="entry name" value="PYRUVTKNASE"/>
</dbReference>
<evidence type="ECO:0000256" key="10">
    <source>
        <dbReference type="ARBA" id="ARBA00022840"/>
    </source>
</evidence>
<evidence type="ECO:0000256" key="5">
    <source>
        <dbReference type="ARBA" id="ARBA00012142"/>
    </source>
</evidence>
<comment type="cofactor">
    <cofactor evidence="2">
        <name>K(+)</name>
        <dbReference type="ChEBI" id="CHEBI:29103"/>
    </cofactor>
</comment>
<dbReference type="InterPro" id="IPR036918">
    <property type="entry name" value="Pyrv_Knase_C_sf"/>
</dbReference>
<keyword evidence="10" id="KW-0067">ATP-binding</keyword>
<evidence type="ECO:0000256" key="9">
    <source>
        <dbReference type="ARBA" id="ARBA00022777"/>
    </source>
</evidence>
<dbReference type="Gene3D" id="3.20.20.60">
    <property type="entry name" value="Phosphoenolpyruvate-binding domains"/>
    <property type="match status" value="1"/>
</dbReference>
<evidence type="ECO:0000259" key="16">
    <source>
        <dbReference type="Pfam" id="PF02887"/>
    </source>
</evidence>
<dbReference type="InterPro" id="IPR040442">
    <property type="entry name" value="Pyrv_kinase-like_dom_sf"/>
</dbReference>
<proteinExistence type="inferred from homology"/>
<gene>
    <name evidence="17" type="ORF">CTEN210_01291</name>
</gene>
<dbReference type="EMBL" id="BLLK01000020">
    <property type="protein sequence ID" value="GFH44817.1"/>
    <property type="molecule type" value="Genomic_DNA"/>
</dbReference>